<reference evidence="2 3" key="1">
    <citation type="submission" date="2018-06" db="EMBL/GenBank/DDBJ databases">
        <title>Extensive metabolic versatility and redundancy in microbially diverse, dynamic hydrothermal sediments.</title>
        <authorList>
            <person name="Dombrowski N."/>
            <person name="Teske A."/>
            <person name="Baker B.J."/>
        </authorList>
    </citation>
    <scope>NUCLEOTIDE SEQUENCE [LARGE SCALE GENOMIC DNA]</scope>
    <source>
        <strain evidence="2">B35_G9</strain>
    </source>
</reference>
<accession>A0A660SA97</accession>
<keyword evidence="1" id="KW-0812">Transmembrane</keyword>
<gene>
    <name evidence="2" type="ORF">DRP44_01525</name>
</gene>
<organism evidence="2 3">
    <name type="scientific">candidate division TA06 bacterium</name>
    <dbReference type="NCBI Taxonomy" id="2250710"/>
    <lineage>
        <taxon>Bacteria</taxon>
        <taxon>Bacteria division TA06</taxon>
    </lineage>
</organism>
<comment type="caution">
    <text evidence="2">The sequence shown here is derived from an EMBL/GenBank/DDBJ whole genome shotgun (WGS) entry which is preliminary data.</text>
</comment>
<sequence length="117" mass="13810">MKLFWYIVVFGIIALIIYTGILFIGIKVKHADLRDRINTELVYEGANATEDKLRAKFDEFLKEKHIDIPDDSIQIMVDWSKLFVHIGYTDSVNLFKKFTIYRNYFTVEDTVYFANSQ</sequence>
<protein>
    <submittedName>
        <fullName evidence="2">Uncharacterized protein</fullName>
    </submittedName>
</protein>
<dbReference type="AlphaFoldDB" id="A0A660SA97"/>
<dbReference type="EMBL" id="QNBC01000011">
    <property type="protein sequence ID" value="RKX67765.1"/>
    <property type="molecule type" value="Genomic_DNA"/>
</dbReference>
<evidence type="ECO:0000313" key="2">
    <source>
        <dbReference type="EMBL" id="RKX67765.1"/>
    </source>
</evidence>
<evidence type="ECO:0000313" key="3">
    <source>
        <dbReference type="Proteomes" id="UP000282321"/>
    </source>
</evidence>
<keyword evidence="1" id="KW-1133">Transmembrane helix</keyword>
<proteinExistence type="predicted"/>
<dbReference type="Proteomes" id="UP000282321">
    <property type="component" value="Unassembled WGS sequence"/>
</dbReference>
<keyword evidence="1" id="KW-0472">Membrane</keyword>
<feature type="transmembrane region" description="Helical" evidence="1">
    <location>
        <begin position="6"/>
        <end position="26"/>
    </location>
</feature>
<name>A0A660SA97_UNCT6</name>
<evidence type="ECO:0000256" key="1">
    <source>
        <dbReference type="SAM" id="Phobius"/>
    </source>
</evidence>